<dbReference type="EMBL" id="AP025516">
    <property type="protein sequence ID" value="BDD85864.1"/>
    <property type="molecule type" value="Genomic_DNA"/>
</dbReference>
<evidence type="ECO:0000313" key="1">
    <source>
        <dbReference type="EMBL" id="BDD85864.1"/>
    </source>
</evidence>
<evidence type="ECO:0000313" key="2">
    <source>
        <dbReference type="Proteomes" id="UP000830055"/>
    </source>
</evidence>
<organism evidence="1 2">
    <name type="scientific">Desulfofustis limnaeus</name>
    <dbReference type="NCBI Taxonomy" id="2740163"/>
    <lineage>
        <taxon>Bacteria</taxon>
        <taxon>Pseudomonadati</taxon>
        <taxon>Thermodesulfobacteriota</taxon>
        <taxon>Desulfobulbia</taxon>
        <taxon>Desulfobulbales</taxon>
        <taxon>Desulfocapsaceae</taxon>
        <taxon>Desulfofustis</taxon>
    </lineage>
</organism>
<keyword evidence="2" id="KW-1185">Reference proteome</keyword>
<reference evidence="1 2" key="1">
    <citation type="submission" date="2022-01" db="EMBL/GenBank/DDBJ databases">
        <title>Desulfofustis limnae sp. nov., a novel mesophilic sulfate-reducing bacterium isolated from marsh soil.</title>
        <authorList>
            <person name="Watanabe M."/>
            <person name="Takahashi A."/>
            <person name="Kojima H."/>
            <person name="Fukui M."/>
        </authorList>
    </citation>
    <scope>NUCLEOTIDE SEQUENCE [LARGE SCALE GENOMIC DNA]</scope>
    <source>
        <strain evidence="1 2">PPLL</strain>
    </source>
</reference>
<gene>
    <name evidence="1" type="ORF">DPPLL_02290</name>
</gene>
<proteinExistence type="predicted"/>
<accession>A0ABN6LZ08</accession>
<sequence length="197" mass="21614">MFSHNDMKQTSLSQLVHISVIILAVMAAALFLPSRAFAEEAAEITPYKITGYLFDYHAVTESAEGLSLATERFKPLMITSSASDLFGPDPFTDRLLTSSSKSRPPRGFAVAAEYLATPDLAFHGAIGVTKGNWDADAALETESSWEANIGVVYRLFNSLSYQVHFGYMDTGDLFKVSDTYSEIESIIMVSNQLTLSF</sequence>
<name>A0ABN6LZ08_9BACT</name>
<dbReference type="RefSeq" id="WP_284152990.1">
    <property type="nucleotide sequence ID" value="NZ_AP025516.1"/>
</dbReference>
<protein>
    <recommendedName>
        <fullName evidence="3">Outer membrane protein beta-barrel domain-containing protein</fullName>
    </recommendedName>
</protein>
<dbReference type="Proteomes" id="UP000830055">
    <property type="component" value="Chromosome"/>
</dbReference>
<evidence type="ECO:0008006" key="3">
    <source>
        <dbReference type="Google" id="ProtNLM"/>
    </source>
</evidence>